<evidence type="ECO:0008006" key="5">
    <source>
        <dbReference type="Google" id="ProtNLM"/>
    </source>
</evidence>
<dbReference type="AlphaFoldDB" id="A0A8X7UXP5"/>
<reference evidence="3 4" key="1">
    <citation type="submission" date="2020-02" db="EMBL/GenBank/DDBJ databases">
        <authorList>
            <person name="Ma Q."/>
            <person name="Huang Y."/>
            <person name="Song X."/>
            <person name="Pei D."/>
        </authorList>
    </citation>
    <scope>NUCLEOTIDE SEQUENCE [LARGE SCALE GENOMIC DNA]</scope>
    <source>
        <strain evidence="3">Sxm20200214</strain>
        <tissue evidence="3">Leaf</tissue>
    </source>
</reference>
<dbReference type="EMBL" id="JAAMPC010000009">
    <property type="protein sequence ID" value="KAG2294692.1"/>
    <property type="molecule type" value="Genomic_DNA"/>
</dbReference>
<dbReference type="NCBIfam" id="TIGR00756">
    <property type="entry name" value="PPR"/>
    <property type="match status" value="1"/>
</dbReference>
<feature type="repeat" description="PPR" evidence="2">
    <location>
        <begin position="40"/>
        <end position="75"/>
    </location>
</feature>
<dbReference type="PROSITE" id="PS51375">
    <property type="entry name" value="PPR"/>
    <property type="match status" value="2"/>
</dbReference>
<accession>A0A8X7UXP5</accession>
<dbReference type="Gene3D" id="1.25.40.10">
    <property type="entry name" value="Tetratricopeptide repeat domain"/>
    <property type="match status" value="1"/>
</dbReference>
<sequence length="269" mass="30252">MQSRDVISWTVMITGYGKHGLGKKAVSVFKQMLRYNIEPDDVCYLAVLSACSHSGLIKEGEELFSNLLETPGIKPRVEHYACVVDLLGRAGRLKEGKHLIDTMPVKPNVGIWQTLLSGCRLHGDIELGKEVSEILLRIDGNNPANYVMVSNLYGQAGYWQEHGKAREAGKTRGLKKEAGMSWVEIEREVYFFRSGEDSHPLTPRIQEALREVERRMREELGYVYGLKQEMHDIDDESKEENLRAHSEKLAIGLALASGVEPGRKDDKSV</sequence>
<dbReference type="FunFam" id="1.25.40.10:FF:000158">
    <property type="entry name" value="pentatricopeptide repeat-containing protein At2g33680"/>
    <property type="match status" value="1"/>
</dbReference>
<evidence type="ECO:0000256" key="2">
    <source>
        <dbReference type="PROSITE-ProRule" id="PRU00708"/>
    </source>
</evidence>
<dbReference type="GO" id="GO:0099402">
    <property type="term" value="P:plant organ development"/>
    <property type="evidence" value="ECO:0007669"/>
    <property type="project" value="UniProtKB-ARBA"/>
</dbReference>
<evidence type="ECO:0000313" key="3">
    <source>
        <dbReference type="EMBL" id="KAG2294692.1"/>
    </source>
</evidence>
<keyword evidence="1" id="KW-0677">Repeat</keyword>
<dbReference type="Pfam" id="PF13041">
    <property type="entry name" value="PPR_2"/>
    <property type="match status" value="1"/>
</dbReference>
<organism evidence="3 4">
    <name type="scientific">Brassica carinata</name>
    <name type="common">Ethiopian mustard</name>
    <name type="synonym">Abyssinian cabbage</name>
    <dbReference type="NCBI Taxonomy" id="52824"/>
    <lineage>
        <taxon>Eukaryota</taxon>
        <taxon>Viridiplantae</taxon>
        <taxon>Streptophyta</taxon>
        <taxon>Embryophyta</taxon>
        <taxon>Tracheophyta</taxon>
        <taxon>Spermatophyta</taxon>
        <taxon>Magnoliopsida</taxon>
        <taxon>eudicotyledons</taxon>
        <taxon>Gunneridae</taxon>
        <taxon>Pentapetalae</taxon>
        <taxon>rosids</taxon>
        <taxon>malvids</taxon>
        <taxon>Brassicales</taxon>
        <taxon>Brassicaceae</taxon>
        <taxon>Brassiceae</taxon>
        <taxon>Brassica</taxon>
    </lineage>
</organism>
<dbReference type="GO" id="GO:0003723">
    <property type="term" value="F:RNA binding"/>
    <property type="evidence" value="ECO:0007669"/>
    <property type="project" value="InterPro"/>
</dbReference>
<dbReference type="InterPro" id="IPR011990">
    <property type="entry name" value="TPR-like_helical_dom_sf"/>
</dbReference>
<dbReference type="InterPro" id="IPR046848">
    <property type="entry name" value="E_motif"/>
</dbReference>
<comment type="caution">
    <text evidence="3">The sequence shown here is derived from an EMBL/GenBank/DDBJ whole genome shotgun (WGS) entry which is preliminary data.</text>
</comment>
<name>A0A8X7UXP5_BRACI</name>
<protein>
    <recommendedName>
        <fullName evidence="5">DYW domain-containing protein</fullName>
    </recommendedName>
</protein>
<feature type="repeat" description="PPR" evidence="2">
    <location>
        <begin position="5"/>
        <end position="39"/>
    </location>
</feature>
<gene>
    <name evidence="3" type="ORF">Bca52824_041361</name>
</gene>
<keyword evidence="4" id="KW-1185">Reference proteome</keyword>
<dbReference type="Proteomes" id="UP000886595">
    <property type="component" value="Unassembled WGS sequence"/>
</dbReference>
<dbReference type="InterPro" id="IPR002885">
    <property type="entry name" value="PPR_rpt"/>
</dbReference>
<dbReference type="Pfam" id="PF20431">
    <property type="entry name" value="E_motif"/>
    <property type="match status" value="1"/>
</dbReference>
<dbReference type="PANTHER" id="PTHR47926">
    <property type="entry name" value="PENTATRICOPEPTIDE REPEAT-CONTAINING PROTEIN"/>
    <property type="match status" value="1"/>
</dbReference>
<evidence type="ECO:0000313" key="4">
    <source>
        <dbReference type="Proteomes" id="UP000886595"/>
    </source>
</evidence>
<dbReference type="GO" id="GO:0009451">
    <property type="term" value="P:RNA modification"/>
    <property type="evidence" value="ECO:0007669"/>
    <property type="project" value="InterPro"/>
</dbReference>
<dbReference type="PANTHER" id="PTHR47926:SF504">
    <property type="entry name" value="(WILD MALAYSIAN BANANA) HYPOTHETICAL PROTEIN"/>
    <property type="match status" value="1"/>
</dbReference>
<dbReference type="OrthoDB" id="185373at2759"/>
<proteinExistence type="predicted"/>
<evidence type="ECO:0000256" key="1">
    <source>
        <dbReference type="ARBA" id="ARBA00022737"/>
    </source>
</evidence>
<dbReference type="InterPro" id="IPR046960">
    <property type="entry name" value="PPR_At4g14850-like_plant"/>
</dbReference>